<dbReference type="Proteomes" id="UP000192940">
    <property type="component" value="Chromosome I"/>
</dbReference>
<keyword evidence="1" id="KW-0472">Membrane</keyword>
<evidence type="ECO:0000256" key="1">
    <source>
        <dbReference type="SAM" id="Phobius"/>
    </source>
</evidence>
<evidence type="ECO:0000313" key="2">
    <source>
        <dbReference type="EMBL" id="SMF92459.1"/>
    </source>
</evidence>
<dbReference type="STRING" id="1313296.SAMN05661091_5834"/>
<evidence type="ECO:0000313" key="3">
    <source>
        <dbReference type="Proteomes" id="UP000192940"/>
    </source>
</evidence>
<sequence>MKWFNRNRVEDERIVNMKNKIYKEVYILIMSICTISVVVKSFMLSDWKSSLLELVIVIAGGLYFGIRSVLLGIYSDEIEVHDSRSKVSFNIQNTLWGIGIGGFLALFFGIRSAVLYGDGTWTTGLWYFFLVTLVSLVINIPLFAGGMLIVHQLANRTSQKISQKDQFDS</sequence>
<feature type="transmembrane region" description="Helical" evidence="1">
    <location>
        <begin position="126"/>
        <end position="150"/>
    </location>
</feature>
<gene>
    <name evidence="2" type="ORF">SAMN05661091_5834</name>
</gene>
<organism evidence="2 3">
    <name type="scientific">Paenibacillus uliginis N3/975</name>
    <dbReference type="NCBI Taxonomy" id="1313296"/>
    <lineage>
        <taxon>Bacteria</taxon>
        <taxon>Bacillati</taxon>
        <taxon>Bacillota</taxon>
        <taxon>Bacilli</taxon>
        <taxon>Bacillales</taxon>
        <taxon>Paenibacillaceae</taxon>
        <taxon>Paenibacillus</taxon>
    </lineage>
</organism>
<keyword evidence="1" id="KW-0812">Transmembrane</keyword>
<dbReference type="EMBL" id="LT840184">
    <property type="protein sequence ID" value="SMF92459.1"/>
    <property type="molecule type" value="Genomic_DNA"/>
</dbReference>
<accession>A0A1X7HV36</accession>
<dbReference type="RefSeq" id="WP_244562879.1">
    <property type="nucleotide sequence ID" value="NZ_LT840184.1"/>
</dbReference>
<keyword evidence="1" id="KW-1133">Transmembrane helix</keyword>
<dbReference type="Pfam" id="PF20563">
    <property type="entry name" value="DUF6773"/>
    <property type="match status" value="1"/>
</dbReference>
<dbReference type="AlphaFoldDB" id="A0A1X7HV36"/>
<protein>
    <submittedName>
        <fullName evidence="2">Uncharacterized protein</fullName>
    </submittedName>
</protein>
<proteinExistence type="predicted"/>
<dbReference type="InterPro" id="IPR046664">
    <property type="entry name" value="DUF6773"/>
</dbReference>
<feature type="transmembrane region" description="Helical" evidence="1">
    <location>
        <begin position="51"/>
        <end position="74"/>
    </location>
</feature>
<feature type="transmembrane region" description="Helical" evidence="1">
    <location>
        <begin position="21"/>
        <end position="39"/>
    </location>
</feature>
<feature type="transmembrane region" description="Helical" evidence="1">
    <location>
        <begin position="95"/>
        <end position="114"/>
    </location>
</feature>
<keyword evidence="3" id="KW-1185">Reference proteome</keyword>
<name>A0A1X7HV36_9BACL</name>
<reference evidence="2 3" key="1">
    <citation type="submission" date="2017-04" db="EMBL/GenBank/DDBJ databases">
        <authorList>
            <person name="Afonso C.L."/>
            <person name="Miller P.J."/>
            <person name="Scott M.A."/>
            <person name="Spackman E."/>
            <person name="Goraichik I."/>
            <person name="Dimitrov K.M."/>
            <person name="Suarez D.L."/>
            <person name="Swayne D.E."/>
        </authorList>
    </citation>
    <scope>NUCLEOTIDE SEQUENCE [LARGE SCALE GENOMIC DNA]</scope>
    <source>
        <strain evidence="2 3">N3/975</strain>
    </source>
</reference>